<dbReference type="Proteomes" id="UP000831921">
    <property type="component" value="Chromosome"/>
</dbReference>
<evidence type="ECO:0000256" key="3">
    <source>
        <dbReference type="ARBA" id="ARBA00009490"/>
    </source>
</evidence>
<evidence type="ECO:0000256" key="1">
    <source>
        <dbReference type="ARBA" id="ARBA00001913"/>
    </source>
</evidence>
<evidence type="ECO:0000256" key="8">
    <source>
        <dbReference type="ARBA" id="ARBA00022737"/>
    </source>
</evidence>
<dbReference type="RefSeq" id="WP_249504000.1">
    <property type="nucleotide sequence ID" value="NZ_CP097253.1"/>
</dbReference>
<comment type="cofactor">
    <cofactor evidence="1">
        <name>Ca(2+)</name>
        <dbReference type="ChEBI" id="CHEBI:29108"/>
    </cofactor>
</comment>
<dbReference type="SUPFAM" id="SSF51120">
    <property type="entry name" value="beta-Roll"/>
    <property type="match status" value="1"/>
</dbReference>
<evidence type="ECO:0000256" key="4">
    <source>
        <dbReference type="ARBA" id="ARBA00022525"/>
    </source>
</evidence>
<feature type="domain" description="Peptidase metallopeptidase" evidence="11">
    <location>
        <begin position="57"/>
        <end position="202"/>
    </location>
</feature>
<protein>
    <submittedName>
        <fullName evidence="12">M10 family metallopeptidase C-terminal domain-containing protein</fullName>
    </submittedName>
</protein>
<evidence type="ECO:0000313" key="12">
    <source>
        <dbReference type="EMBL" id="UUR08221.1"/>
    </source>
</evidence>
<accession>A0ABY5N0U8</accession>
<dbReference type="InterPro" id="IPR013858">
    <property type="entry name" value="Peptidase_M10B_C"/>
</dbReference>
<dbReference type="CDD" id="cd04277">
    <property type="entry name" value="ZnMc_serralysin_like"/>
    <property type="match status" value="1"/>
</dbReference>
<dbReference type="SMART" id="SM00235">
    <property type="entry name" value="ZnMc"/>
    <property type="match status" value="1"/>
</dbReference>
<dbReference type="InterPro" id="IPR001818">
    <property type="entry name" value="Pept_M10_metallopeptidase"/>
</dbReference>
<dbReference type="InterPro" id="IPR018511">
    <property type="entry name" value="Hemolysin-typ_Ca-bd_CS"/>
</dbReference>
<comment type="subcellular location">
    <subcellularLocation>
        <location evidence="2">Secreted</location>
    </subcellularLocation>
</comment>
<keyword evidence="8" id="KW-0677">Repeat</keyword>
<keyword evidence="6" id="KW-0479">Metal-binding</keyword>
<dbReference type="Gene3D" id="3.40.390.10">
    <property type="entry name" value="Collagenase (Catalytic Domain)"/>
    <property type="match status" value="1"/>
</dbReference>
<dbReference type="InterPro" id="IPR001343">
    <property type="entry name" value="Hemolysn_Ca-bd"/>
</dbReference>
<evidence type="ECO:0000256" key="5">
    <source>
        <dbReference type="ARBA" id="ARBA00022670"/>
    </source>
</evidence>
<evidence type="ECO:0000256" key="10">
    <source>
        <dbReference type="ARBA" id="ARBA00022833"/>
    </source>
</evidence>
<dbReference type="InterPro" id="IPR013517">
    <property type="entry name" value="FG-GAP"/>
</dbReference>
<dbReference type="Pfam" id="PF08548">
    <property type="entry name" value="Peptidase_M10_C"/>
    <property type="match status" value="1"/>
</dbReference>
<dbReference type="Pfam" id="PF13517">
    <property type="entry name" value="FG-GAP_3"/>
    <property type="match status" value="1"/>
</dbReference>
<evidence type="ECO:0000256" key="7">
    <source>
        <dbReference type="ARBA" id="ARBA00022729"/>
    </source>
</evidence>
<dbReference type="Gene3D" id="2.130.10.130">
    <property type="entry name" value="Integrin alpha, N-terminal"/>
    <property type="match status" value="1"/>
</dbReference>
<keyword evidence="10" id="KW-0862">Zinc</keyword>
<dbReference type="Gene3D" id="2.150.10.10">
    <property type="entry name" value="Serralysin-like metalloprotease, C-terminal"/>
    <property type="match status" value="1"/>
</dbReference>
<keyword evidence="13" id="KW-1185">Reference proteome</keyword>
<dbReference type="Pfam" id="PF00353">
    <property type="entry name" value="HemolysinCabind"/>
    <property type="match status" value="1"/>
</dbReference>
<evidence type="ECO:0000256" key="2">
    <source>
        <dbReference type="ARBA" id="ARBA00004613"/>
    </source>
</evidence>
<dbReference type="InterPro" id="IPR024079">
    <property type="entry name" value="MetalloPept_cat_dom_sf"/>
</dbReference>
<evidence type="ECO:0000313" key="13">
    <source>
        <dbReference type="Proteomes" id="UP000831921"/>
    </source>
</evidence>
<dbReference type="SUPFAM" id="SSF69318">
    <property type="entry name" value="Integrin alpha N-terminal domain"/>
    <property type="match status" value="1"/>
</dbReference>
<organism evidence="12 13">
    <name type="scientific">Sphingomonas glaciei</name>
    <dbReference type="NCBI Taxonomy" id="2938948"/>
    <lineage>
        <taxon>Bacteria</taxon>
        <taxon>Pseudomonadati</taxon>
        <taxon>Pseudomonadota</taxon>
        <taxon>Alphaproteobacteria</taxon>
        <taxon>Sphingomonadales</taxon>
        <taxon>Sphingomonadaceae</taxon>
        <taxon>Sphingomonas</taxon>
    </lineage>
</organism>
<dbReference type="EMBL" id="CP097253">
    <property type="protein sequence ID" value="UUR08221.1"/>
    <property type="molecule type" value="Genomic_DNA"/>
</dbReference>
<evidence type="ECO:0000259" key="11">
    <source>
        <dbReference type="SMART" id="SM00235"/>
    </source>
</evidence>
<name>A0ABY5N0U8_9SPHN</name>
<keyword evidence="7" id="KW-0732">Signal</keyword>
<dbReference type="Pfam" id="PF00413">
    <property type="entry name" value="Peptidase_M10"/>
    <property type="match status" value="1"/>
</dbReference>
<sequence>MAVVEERDGMTGGSSLATEPLYLDGVQGSAVIAAAATSVWTVDQIANQLAFGYWGGAKHAWDLSAGGRSIWFDVSALTASGQAHARAALDLWADVTGIRFIDMPGSSGSNGIKFDDDQEGAFTSTQFSFGRIQSATINISRDWIAGSSGNLNSYAFQTYVHEIGHALGLGHAGDYNETATYGVDAKYLNDGWPMTIMSYFDQRENTYFSGQNYSFNFVTTPQLADIAATVLLYGMPTSTRLGDTVYGFNSTAGRAVFDATKYASVSYTIIDSGGTDTLDYSGFSANQLIDLRPANFSNVGSSIGNVAIAIGTTIENAVGGSGDDRIIGNDVGNAINGGPGNDVLEGRSGNDLLTGGPGADVLSGGTGVDTLFGGDGQDLFTDLMVNFSGDTIGDLTTADAIVLSDASLPSFQFSLVGKVLSFIGGTITFSNSLGGPLVANTASTGGVKLTLAKQFADPTGILVSNFAVGAGGWSTQDLYPRHIADVNGDGFGDIVGFGSQGVLVSYGAALSGFTPAKMATGHFGSNTGWISDNLFYRELADINGDGRADIIGFGIAGTLTAIAKADGSFADPVTGLLDFGINQGWTTQEGFARATGDVNGDGKADLIGFGSAGTLVALGKGDGTFQETRFSLADYGVRQGWTSDNSFRRMLADVNGDGSDDIVGFGYAGALVSLSNGDGTFTSARLILNNFGLQQGWSSQNSFSRDIADVNGDGFADIVGFGAAGTYVAYGTANGTFSEARLDVENFAAKQGWTNDAIYHRELADINGDGRIDVVGFGAAGVLAGVNQGHWLA</sequence>
<evidence type="ECO:0000256" key="9">
    <source>
        <dbReference type="ARBA" id="ARBA00022801"/>
    </source>
</evidence>
<dbReference type="PROSITE" id="PS00330">
    <property type="entry name" value="HEMOLYSIN_CALCIUM"/>
    <property type="match status" value="3"/>
</dbReference>
<dbReference type="PRINTS" id="PR00313">
    <property type="entry name" value="CABNDNGRPT"/>
</dbReference>
<dbReference type="InterPro" id="IPR034033">
    <property type="entry name" value="Serralysin-like"/>
</dbReference>
<comment type="similarity">
    <text evidence="3">Belongs to the peptidase M10B family.</text>
</comment>
<dbReference type="InterPro" id="IPR011049">
    <property type="entry name" value="Serralysin-like_metalloprot_C"/>
</dbReference>
<dbReference type="InterPro" id="IPR006026">
    <property type="entry name" value="Peptidase_Metallo"/>
</dbReference>
<gene>
    <name evidence="12" type="ORF">M1K48_00805</name>
</gene>
<keyword evidence="9" id="KW-0378">Hydrolase</keyword>
<proteinExistence type="inferred from homology"/>
<keyword evidence="4" id="KW-0964">Secreted</keyword>
<keyword evidence="5" id="KW-0645">Protease</keyword>
<dbReference type="InterPro" id="IPR028994">
    <property type="entry name" value="Integrin_alpha_N"/>
</dbReference>
<dbReference type="SUPFAM" id="SSF55486">
    <property type="entry name" value="Metalloproteases ('zincins'), catalytic domain"/>
    <property type="match status" value="1"/>
</dbReference>
<evidence type="ECO:0000256" key="6">
    <source>
        <dbReference type="ARBA" id="ARBA00022723"/>
    </source>
</evidence>
<reference evidence="12 13" key="1">
    <citation type="submission" date="2022-05" db="EMBL/GenBank/DDBJ databases">
        <title>S8-45 Sphingomonas ultraviolaceadurans.</title>
        <authorList>
            <person name="Liu Y."/>
        </authorList>
    </citation>
    <scope>NUCLEOTIDE SEQUENCE [LARGE SCALE GENOMIC DNA]</scope>
    <source>
        <strain evidence="12 13">S8-45</strain>
    </source>
</reference>